<name>A0A1T4L918_9BACT</name>
<organism evidence="1 2">
    <name type="scientific">Mycoplasmopsis verecunda</name>
    <dbReference type="NCBI Taxonomy" id="171291"/>
    <lineage>
        <taxon>Bacteria</taxon>
        <taxon>Bacillati</taxon>
        <taxon>Mycoplasmatota</taxon>
        <taxon>Mycoplasmoidales</taxon>
        <taxon>Metamycoplasmataceae</taxon>
        <taxon>Mycoplasmopsis</taxon>
    </lineage>
</organism>
<dbReference type="AlphaFoldDB" id="A0A1T4L918"/>
<dbReference type="RefSeq" id="WP_078747103.1">
    <property type="nucleotide sequence ID" value="NZ_CP137850.1"/>
</dbReference>
<evidence type="ECO:0000313" key="2">
    <source>
        <dbReference type="Proteomes" id="UP000190389"/>
    </source>
</evidence>
<protein>
    <recommendedName>
        <fullName evidence="3">HNH endonuclease</fullName>
    </recommendedName>
</protein>
<accession>A0A1T4L918</accession>
<evidence type="ECO:0008006" key="3">
    <source>
        <dbReference type="Google" id="ProtNLM"/>
    </source>
</evidence>
<gene>
    <name evidence="1" type="ORF">SAMN02745154_00373</name>
</gene>
<dbReference type="Proteomes" id="UP000190389">
    <property type="component" value="Unassembled WGS sequence"/>
</dbReference>
<proteinExistence type="predicted"/>
<keyword evidence="2" id="KW-1185">Reference proteome</keyword>
<sequence>MEKNKALQIWEKFYGNKESAMDPYGFEIYKANFILTVSNNMPPHSWNIDHLIPQSSNGKDEEYNLYPISAKVSKKEIKQRSKLMINIIQSKKWQELQIRKYQH</sequence>
<reference evidence="2" key="1">
    <citation type="submission" date="2017-02" db="EMBL/GenBank/DDBJ databases">
        <authorList>
            <person name="Varghese N."/>
            <person name="Submissions S."/>
        </authorList>
    </citation>
    <scope>NUCLEOTIDE SEQUENCE [LARGE SCALE GENOMIC DNA]</scope>
    <source>
        <strain evidence="2">ATCC 27862</strain>
    </source>
</reference>
<evidence type="ECO:0000313" key="1">
    <source>
        <dbReference type="EMBL" id="SJZ51245.1"/>
    </source>
</evidence>
<dbReference type="STRING" id="171291.SAMN02745154_00373"/>
<dbReference type="EMBL" id="FUXF01000010">
    <property type="protein sequence ID" value="SJZ51245.1"/>
    <property type="molecule type" value="Genomic_DNA"/>
</dbReference>
<dbReference type="OrthoDB" id="389741at2"/>